<feature type="transmembrane region" description="Helical" evidence="1">
    <location>
        <begin position="6"/>
        <end position="28"/>
    </location>
</feature>
<protein>
    <recommendedName>
        <fullName evidence="3">Transmembrane protein</fullName>
    </recommendedName>
</protein>
<feature type="non-terminal residue" evidence="2">
    <location>
        <position position="65"/>
    </location>
</feature>
<dbReference type="AlphaFoldDB" id="A0A699RCU4"/>
<organism evidence="2">
    <name type="scientific">Tanacetum cinerariifolium</name>
    <name type="common">Dalmatian daisy</name>
    <name type="synonym">Chrysanthemum cinerariifolium</name>
    <dbReference type="NCBI Taxonomy" id="118510"/>
    <lineage>
        <taxon>Eukaryota</taxon>
        <taxon>Viridiplantae</taxon>
        <taxon>Streptophyta</taxon>
        <taxon>Embryophyta</taxon>
        <taxon>Tracheophyta</taxon>
        <taxon>Spermatophyta</taxon>
        <taxon>Magnoliopsida</taxon>
        <taxon>eudicotyledons</taxon>
        <taxon>Gunneridae</taxon>
        <taxon>Pentapetalae</taxon>
        <taxon>asterids</taxon>
        <taxon>campanulids</taxon>
        <taxon>Asterales</taxon>
        <taxon>Asteraceae</taxon>
        <taxon>Asteroideae</taxon>
        <taxon>Anthemideae</taxon>
        <taxon>Anthemidinae</taxon>
        <taxon>Tanacetum</taxon>
    </lineage>
</organism>
<comment type="caution">
    <text evidence="2">The sequence shown here is derived from an EMBL/GenBank/DDBJ whole genome shotgun (WGS) entry which is preliminary data.</text>
</comment>
<dbReference type="EMBL" id="BKCJ011093958">
    <property type="protein sequence ID" value="GFC84310.1"/>
    <property type="molecule type" value="Genomic_DNA"/>
</dbReference>
<keyword evidence="1" id="KW-0812">Transmembrane</keyword>
<gene>
    <name evidence="2" type="ORF">Tci_856280</name>
</gene>
<keyword evidence="1" id="KW-1133">Transmembrane helix</keyword>
<evidence type="ECO:0000256" key="1">
    <source>
        <dbReference type="SAM" id="Phobius"/>
    </source>
</evidence>
<keyword evidence="1" id="KW-0472">Membrane</keyword>
<accession>A0A699RCU4</accession>
<evidence type="ECO:0000313" key="2">
    <source>
        <dbReference type="EMBL" id="GFC84310.1"/>
    </source>
</evidence>
<proteinExistence type="predicted"/>
<reference evidence="2" key="1">
    <citation type="journal article" date="2019" name="Sci. Rep.">
        <title>Draft genome of Tanacetum cinerariifolium, the natural source of mosquito coil.</title>
        <authorList>
            <person name="Yamashiro T."/>
            <person name="Shiraishi A."/>
            <person name="Satake H."/>
            <person name="Nakayama K."/>
        </authorList>
    </citation>
    <scope>NUCLEOTIDE SEQUENCE</scope>
</reference>
<name>A0A699RCU4_TANCI</name>
<evidence type="ECO:0008006" key="3">
    <source>
        <dbReference type="Google" id="ProtNLM"/>
    </source>
</evidence>
<sequence length="65" mass="7453">MVNVMVVWVLSVGGGCGGKWVVGMAAWWRDDVGWVKMGDMLVTRWMMMRVLWWWDDGDDGDDGDE</sequence>